<dbReference type="Proteomes" id="UP001345013">
    <property type="component" value="Unassembled WGS sequence"/>
</dbReference>
<keyword evidence="3" id="KW-1185">Reference proteome</keyword>
<feature type="compositionally biased region" description="Basic residues" evidence="1">
    <location>
        <begin position="104"/>
        <end position="118"/>
    </location>
</feature>
<evidence type="ECO:0000256" key="1">
    <source>
        <dbReference type="SAM" id="MobiDB-lite"/>
    </source>
</evidence>
<comment type="caution">
    <text evidence="2">The sequence shown here is derived from an EMBL/GenBank/DDBJ whole genome shotgun (WGS) entry which is preliminary data.</text>
</comment>
<evidence type="ECO:0000313" key="3">
    <source>
        <dbReference type="Proteomes" id="UP001345013"/>
    </source>
</evidence>
<feature type="compositionally biased region" description="Acidic residues" evidence="1">
    <location>
        <begin position="125"/>
        <end position="134"/>
    </location>
</feature>
<sequence length="153" mass="15746">MAATMNWKEPDTKIKFLVAVLASNDSAAVKEAKATQIAEYMGCSAKAVSHQLTALRKEIESLRSGDFVSGVAAKGTPKGASSAAKRKSKDEGVDGADDAGTPSKKAKATKATKKKSAKAKQQAASEEDEDDGDGDVAARKAAANGDADGEDED</sequence>
<protein>
    <submittedName>
        <fullName evidence="2">Uncharacterized protein</fullName>
    </submittedName>
</protein>
<proteinExistence type="predicted"/>
<accession>A0ABR0JXV6</accession>
<dbReference type="EMBL" id="JAVRRG010000185">
    <property type="protein sequence ID" value="KAK5079576.1"/>
    <property type="molecule type" value="Genomic_DNA"/>
</dbReference>
<organism evidence="2 3">
    <name type="scientific">Lithohypha guttulata</name>
    <dbReference type="NCBI Taxonomy" id="1690604"/>
    <lineage>
        <taxon>Eukaryota</taxon>
        <taxon>Fungi</taxon>
        <taxon>Dikarya</taxon>
        <taxon>Ascomycota</taxon>
        <taxon>Pezizomycotina</taxon>
        <taxon>Eurotiomycetes</taxon>
        <taxon>Chaetothyriomycetidae</taxon>
        <taxon>Chaetothyriales</taxon>
        <taxon>Trichomeriaceae</taxon>
        <taxon>Lithohypha</taxon>
    </lineage>
</organism>
<evidence type="ECO:0000313" key="2">
    <source>
        <dbReference type="EMBL" id="KAK5079576.1"/>
    </source>
</evidence>
<reference evidence="2 3" key="1">
    <citation type="submission" date="2023-08" db="EMBL/GenBank/DDBJ databases">
        <title>Black Yeasts Isolated from many extreme environments.</title>
        <authorList>
            <person name="Coleine C."/>
            <person name="Stajich J.E."/>
            <person name="Selbmann L."/>
        </authorList>
    </citation>
    <scope>NUCLEOTIDE SEQUENCE [LARGE SCALE GENOMIC DNA]</scope>
    <source>
        <strain evidence="2 3">CCFEE 5885</strain>
    </source>
</reference>
<gene>
    <name evidence="2" type="ORF">LTR24_009141</name>
</gene>
<name>A0ABR0JXV6_9EURO</name>
<feature type="region of interest" description="Disordered" evidence="1">
    <location>
        <begin position="66"/>
        <end position="153"/>
    </location>
</feature>